<name>A0A8J8FAS5_9BACT</name>
<evidence type="ECO:0000256" key="2">
    <source>
        <dbReference type="ARBA" id="ARBA00023125"/>
    </source>
</evidence>
<dbReference type="InterPro" id="IPR010982">
    <property type="entry name" value="Lambda_DNA-bd_dom_sf"/>
</dbReference>
<dbReference type="CDD" id="cd00093">
    <property type="entry name" value="HTH_XRE"/>
    <property type="match status" value="1"/>
</dbReference>
<dbReference type="InterPro" id="IPR001387">
    <property type="entry name" value="Cro/C1-type_HTH"/>
</dbReference>
<dbReference type="Pfam" id="PF00717">
    <property type="entry name" value="Peptidase_S24"/>
    <property type="match status" value="1"/>
</dbReference>
<dbReference type="InterPro" id="IPR015927">
    <property type="entry name" value="Peptidase_S24_S26A/B/C"/>
</dbReference>
<keyword evidence="1" id="KW-0805">Transcription regulation</keyword>
<dbReference type="SMART" id="SM00530">
    <property type="entry name" value="HTH_XRE"/>
    <property type="match status" value="1"/>
</dbReference>
<gene>
    <name evidence="5" type="ORF">GD597_03780</name>
</gene>
<dbReference type="EMBL" id="WHPF01000002">
    <property type="protein sequence ID" value="NNV54568.1"/>
    <property type="molecule type" value="Genomic_DNA"/>
</dbReference>
<keyword evidence="3" id="KW-0804">Transcription</keyword>
<dbReference type="GO" id="GO:0003677">
    <property type="term" value="F:DNA binding"/>
    <property type="evidence" value="ECO:0007669"/>
    <property type="project" value="UniProtKB-KW"/>
</dbReference>
<dbReference type="InterPro" id="IPR036286">
    <property type="entry name" value="LexA/Signal_pep-like_sf"/>
</dbReference>
<dbReference type="Gene3D" id="2.10.109.10">
    <property type="entry name" value="Umud Fragment, subunit A"/>
    <property type="match status" value="1"/>
</dbReference>
<dbReference type="PANTHER" id="PTHR40661">
    <property type="match status" value="1"/>
</dbReference>
<keyword evidence="6" id="KW-1185">Reference proteome</keyword>
<dbReference type="Proteomes" id="UP000598971">
    <property type="component" value="Unassembled WGS sequence"/>
</dbReference>
<accession>A0A8J8FAS5</accession>
<evidence type="ECO:0000256" key="3">
    <source>
        <dbReference type="ARBA" id="ARBA00023163"/>
    </source>
</evidence>
<dbReference type="PROSITE" id="PS50943">
    <property type="entry name" value="HTH_CROC1"/>
    <property type="match status" value="1"/>
</dbReference>
<evidence type="ECO:0000256" key="1">
    <source>
        <dbReference type="ARBA" id="ARBA00023015"/>
    </source>
</evidence>
<reference evidence="5" key="1">
    <citation type="submission" date="2019-10" db="EMBL/GenBank/DDBJ databases">
        <title>Draft genome sequence of Panacibacter sp. KCS-6.</title>
        <authorList>
            <person name="Yim K.J."/>
        </authorList>
    </citation>
    <scope>NUCLEOTIDE SEQUENCE</scope>
    <source>
        <strain evidence="5">KCS-6</strain>
    </source>
</reference>
<dbReference type="SUPFAM" id="SSF47413">
    <property type="entry name" value="lambda repressor-like DNA-binding domains"/>
    <property type="match status" value="1"/>
</dbReference>
<protein>
    <submittedName>
        <fullName evidence="5">Helix-turn-helix domain-containing protein</fullName>
    </submittedName>
</protein>
<evidence type="ECO:0000313" key="5">
    <source>
        <dbReference type="EMBL" id="NNV54568.1"/>
    </source>
</evidence>
<keyword evidence="2" id="KW-0238">DNA-binding</keyword>
<dbReference type="RefSeq" id="WP_171606486.1">
    <property type="nucleotide sequence ID" value="NZ_WHPF01000002.1"/>
</dbReference>
<sequence>MPNFFPSNLNYLRKQKQLTQDEAATALGLKRNTFSNYETGHSEPDIATIITIATYFSVDLSNLLEIDLKEVRFNGSGFSSKKVEKGKDSGKVWGKVEPQQHHFNEEMAVYSRIPKVITIDSHGNDNMVMVPVKARAGYLLGYGDTEFIQTLPTYRLPGFTNGTFRLFESQGLSMYPTFNDRDILVTQFVEKINEIRDDRVYVIVTRTDGVVVKRCLNRIKTDNKLILKSDNIKHREEYPNIIVPPEDILEVWYAIAYMSRQMRSPSEMYTRMIDLEARLTILEQSGPKK</sequence>
<evidence type="ECO:0000259" key="4">
    <source>
        <dbReference type="PROSITE" id="PS50943"/>
    </source>
</evidence>
<organism evidence="5 6">
    <name type="scientific">Limnovirga soli</name>
    <dbReference type="NCBI Taxonomy" id="2656915"/>
    <lineage>
        <taxon>Bacteria</taxon>
        <taxon>Pseudomonadati</taxon>
        <taxon>Bacteroidota</taxon>
        <taxon>Chitinophagia</taxon>
        <taxon>Chitinophagales</taxon>
        <taxon>Chitinophagaceae</taxon>
        <taxon>Limnovirga</taxon>
    </lineage>
</organism>
<feature type="domain" description="HTH cro/C1-type" evidence="4">
    <location>
        <begin position="9"/>
        <end position="63"/>
    </location>
</feature>
<comment type="caution">
    <text evidence="5">The sequence shown here is derived from an EMBL/GenBank/DDBJ whole genome shotgun (WGS) entry which is preliminary data.</text>
</comment>
<dbReference type="PANTHER" id="PTHR40661:SF3">
    <property type="entry name" value="FELS-1 PROPHAGE TRANSCRIPTIONAL REGULATOR"/>
    <property type="match status" value="1"/>
</dbReference>
<evidence type="ECO:0000313" key="6">
    <source>
        <dbReference type="Proteomes" id="UP000598971"/>
    </source>
</evidence>
<dbReference type="InterPro" id="IPR039418">
    <property type="entry name" value="LexA-like"/>
</dbReference>
<dbReference type="Gene3D" id="1.10.260.40">
    <property type="entry name" value="lambda repressor-like DNA-binding domains"/>
    <property type="match status" value="1"/>
</dbReference>
<dbReference type="Pfam" id="PF01381">
    <property type="entry name" value="HTH_3"/>
    <property type="match status" value="1"/>
</dbReference>
<dbReference type="CDD" id="cd06529">
    <property type="entry name" value="S24_LexA-like"/>
    <property type="match status" value="1"/>
</dbReference>
<proteinExistence type="predicted"/>
<dbReference type="AlphaFoldDB" id="A0A8J8FAS5"/>
<dbReference type="SUPFAM" id="SSF51306">
    <property type="entry name" value="LexA/Signal peptidase"/>
    <property type="match status" value="1"/>
</dbReference>